<dbReference type="EMBL" id="POTX01000026">
    <property type="protein sequence ID" value="PZF99280.1"/>
    <property type="molecule type" value="Genomic_DNA"/>
</dbReference>
<dbReference type="Pfam" id="PF14412">
    <property type="entry name" value="AHH"/>
    <property type="match status" value="1"/>
</dbReference>
<dbReference type="InterPro" id="IPR036844">
    <property type="entry name" value="Hint_dom_sf"/>
</dbReference>
<dbReference type="InterPro" id="IPR006141">
    <property type="entry name" value="Intein_N"/>
</dbReference>
<dbReference type="GO" id="GO:0016539">
    <property type="term" value="P:intein-mediated protein splicing"/>
    <property type="evidence" value="ECO:0007669"/>
    <property type="project" value="InterPro"/>
</dbReference>
<dbReference type="AlphaFoldDB" id="A0A2W2CMR7"/>
<dbReference type="CDD" id="cd00081">
    <property type="entry name" value="Hint"/>
    <property type="match status" value="1"/>
</dbReference>
<dbReference type="NCBIfam" id="TIGR03696">
    <property type="entry name" value="Rhs_assc_core"/>
    <property type="match status" value="1"/>
</dbReference>
<dbReference type="PANTHER" id="PTHR32305">
    <property type="match status" value="1"/>
</dbReference>
<protein>
    <recommendedName>
        <fullName evidence="1">Hint domain-containing protein</fullName>
    </recommendedName>
</protein>
<dbReference type="Gene3D" id="2.170.16.10">
    <property type="entry name" value="Hedgehog/Intein (Hint) domain"/>
    <property type="match status" value="1"/>
</dbReference>
<reference evidence="2 3" key="1">
    <citation type="submission" date="2018-01" db="EMBL/GenBank/DDBJ databases">
        <title>Draft genome sequence of Jishengella endophytica.</title>
        <authorList>
            <person name="Sahin N."/>
            <person name="Ay H."/>
            <person name="Saygin H."/>
        </authorList>
    </citation>
    <scope>NUCLEOTIDE SEQUENCE [LARGE SCALE GENOMIC DNA]</scope>
    <source>
        <strain evidence="2 3">DSM 45430</strain>
    </source>
</reference>
<comment type="caution">
    <text evidence="2">The sequence shown here is derived from an EMBL/GenBank/DDBJ whole genome shotgun (WGS) entry which is preliminary data.</text>
</comment>
<proteinExistence type="predicted"/>
<organism evidence="2 3">
    <name type="scientific">Micromonospora endophytica</name>
    <dbReference type="NCBI Taxonomy" id="515350"/>
    <lineage>
        <taxon>Bacteria</taxon>
        <taxon>Bacillati</taxon>
        <taxon>Actinomycetota</taxon>
        <taxon>Actinomycetes</taxon>
        <taxon>Micromonosporales</taxon>
        <taxon>Micromonosporaceae</taxon>
        <taxon>Micromonospora</taxon>
    </lineage>
</organism>
<name>A0A2W2CMR7_9ACTN</name>
<gene>
    <name evidence="2" type="ORF">C1I93_06395</name>
</gene>
<dbReference type="PANTHER" id="PTHR32305:SF17">
    <property type="entry name" value="TRNA NUCLEASE WAPA"/>
    <property type="match status" value="1"/>
</dbReference>
<evidence type="ECO:0000259" key="1">
    <source>
        <dbReference type="SMART" id="SM00306"/>
    </source>
</evidence>
<dbReference type="InterPro" id="IPR022385">
    <property type="entry name" value="Rhs_assc_core"/>
</dbReference>
<keyword evidence="3" id="KW-1185">Reference proteome</keyword>
<dbReference type="Gene3D" id="2.180.10.10">
    <property type="entry name" value="RHS repeat-associated core"/>
    <property type="match status" value="1"/>
</dbReference>
<evidence type="ECO:0000313" key="3">
    <source>
        <dbReference type="Proteomes" id="UP000248627"/>
    </source>
</evidence>
<dbReference type="SMART" id="SM00306">
    <property type="entry name" value="HintN"/>
    <property type="match status" value="1"/>
</dbReference>
<dbReference type="InterPro" id="IPR050708">
    <property type="entry name" value="T6SS_VgrG/RHS"/>
</dbReference>
<evidence type="ECO:0000313" key="2">
    <source>
        <dbReference type="EMBL" id="PZF99280.1"/>
    </source>
</evidence>
<dbReference type="NCBIfam" id="TIGR01443">
    <property type="entry name" value="intein_Cterm"/>
    <property type="match status" value="1"/>
</dbReference>
<feature type="domain" description="Hint" evidence="1">
    <location>
        <begin position="443"/>
        <end position="538"/>
    </location>
</feature>
<dbReference type="Proteomes" id="UP000248627">
    <property type="component" value="Unassembled WGS sequence"/>
</dbReference>
<dbReference type="InterPro" id="IPR003587">
    <property type="entry name" value="Hint_dom_N"/>
</dbReference>
<sequence length="699" mass="72558">MPNSRLSIDSRGWLLRHLLSGASQLRSQPCEVAGAAGAEEPICRPTGTAANNCGSGTNSQTLGWDAEGKLATVSAGGQTVETNIYDADGTRIIRRDSGGTTLYLPGQEIRREGGVNTGTRYYSFAGTVCASRTGGSASTDLTWLFNDHQGTQQVAVNAGTQAVSIRRQTPYGAPRGANPVWVNNKGFVGGDIDPTGLTNVGARQYDLTLGRFISVDPVLVADSPAQYNGYQYGGNNPIDNADPTGLYFTENGEDTGDRAYVDTTPFGNNDIKIVKKYVPPACGSACQQQREAFRQASNERAERERKQRECQSSFWCRNAGAVGAVAGVAAGVIVGGACTAGSFGVGAVGCAAIGGFVGGYVASLTTNSLDADEESFLQLAGEAVLGGAIGGVLGAGGAVLLPALGAGAFGLASGAGLRTSVGMAGAGARSAARGGGVGGACGFRSFSGDTEVLMADGSKKPIEDVEIGDVVLATDPETGEEGAREVTHLWVHEDQLVDLKVSGGEVTTTEDHPFWNVTDQQWQDSQDLDPGDLLHTANGATLTVTGVDWNTTRQGTAYNLTVADIHTYYVLAGNTPVLVHNTNCSTNAQILGDNLEASRVARPAETAAHHIVASTSPKAAAARAQLNRFGIGINDASNGVFLPRGSASANPGAMSVHSRIHTNDYYAYVNDMMSGARNAGEARDVLNHIRGQLQGGYWP</sequence>
<dbReference type="SUPFAM" id="SSF51294">
    <property type="entry name" value="Hedgehog/intein (Hint) domain"/>
    <property type="match status" value="1"/>
</dbReference>
<accession>A0A2W2CMR7</accession>
<dbReference type="Pfam" id="PF07591">
    <property type="entry name" value="PT-HINT"/>
    <property type="match status" value="1"/>
</dbReference>
<dbReference type="InterPro" id="IPR032871">
    <property type="entry name" value="AHH_dom_containing"/>
</dbReference>
<dbReference type="InterPro" id="IPR030934">
    <property type="entry name" value="Intein_C"/>
</dbReference>
<dbReference type="PROSITE" id="PS50817">
    <property type="entry name" value="INTEIN_N_TER"/>
    <property type="match status" value="1"/>
</dbReference>